<evidence type="ECO:0000313" key="3">
    <source>
        <dbReference type="Proteomes" id="UP000256220"/>
    </source>
</evidence>
<gene>
    <name evidence="2" type="ORF">BB31_06910</name>
</gene>
<proteinExistence type="predicted"/>
<feature type="region of interest" description="Disordered" evidence="1">
    <location>
        <begin position="159"/>
        <end position="194"/>
    </location>
</feature>
<dbReference type="AlphaFoldDB" id="A0A2P2FZC1"/>
<name>A0A2P2FZC1_AMYLU</name>
<accession>A0A2P2FZC1</accession>
<evidence type="ECO:0000313" key="2">
    <source>
        <dbReference type="EMBL" id="KFU82063.1"/>
    </source>
</evidence>
<sequence length="194" mass="21727">MSQPIAQATIQVRIVEGHFLIEDEDIDPPTFPAFQGADDWLLTTGNQIAVCSASGEWHVPEALLQRWTTTPPTPGPDWKVHQQRQCHFSSGVLNILNPAREEVFGTFDLETPGSYHVRAHTTDRDNTRRMLDHAATTAGDQPIHGIEKFLIEFWPAAEHPSDHTTTTTDPHTPDWLTDVTTHDLPGIRRSPKDS</sequence>
<organism evidence="2 3">
    <name type="scientific">Amycolatopsis lurida NRRL 2430</name>
    <dbReference type="NCBI Taxonomy" id="1460371"/>
    <lineage>
        <taxon>Bacteria</taxon>
        <taxon>Bacillati</taxon>
        <taxon>Actinomycetota</taxon>
        <taxon>Actinomycetes</taxon>
        <taxon>Pseudonocardiales</taxon>
        <taxon>Pseudonocardiaceae</taxon>
        <taxon>Amycolatopsis</taxon>
    </lineage>
</organism>
<protein>
    <submittedName>
        <fullName evidence="2">Uncharacterized protein</fullName>
    </submittedName>
</protein>
<dbReference type="RefSeq" id="WP_034307226.1">
    <property type="nucleotide sequence ID" value="NZ_JFBM01000004.1"/>
</dbReference>
<keyword evidence="3" id="KW-1185">Reference proteome</keyword>
<comment type="caution">
    <text evidence="2">The sequence shown here is derived from an EMBL/GenBank/DDBJ whole genome shotgun (WGS) entry which is preliminary data.</text>
</comment>
<dbReference type="Proteomes" id="UP000256220">
    <property type="component" value="Unassembled WGS sequence"/>
</dbReference>
<dbReference type="EMBL" id="JFBM01000004">
    <property type="protein sequence ID" value="KFU82063.1"/>
    <property type="molecule type" value="Genomic_DNA"/>
</dbReference>
<evidence type="ECO:0000256" key="1">
    <source>
        <dbReference type="SAM" id="MobiDB-lite"/>
    </source>
</evidence>
<reference evidence="2 3" key="1">
    <citation type="journal article" date="2014" name="Genome Announc.">
        <title>Draft Genome Sequence of Amycolatopsis lurida NRRL 2430, Producer of the Glycopeptide Family Antibiotic Ristocetin.</title>
        <authorList>
            <person name="Kwun M.J."/>
            <person name="Hong H.J."/>
        </authorList>
    </citation>
    <scope>NUCLEOTIDE SEQUENCE [LARGE SCALE GENOMIC DNA]</scope>
    <source>
        <strain evidence="2 3">NRRL 2430</strain>
    </source>
</reference>
<feature type="compositionally biased region" description="Low complexity" evidence="1">
    <location>
        <begin position="163"/>
        <end position="174"/>
    </location>
</feature>